<evidence type="ECO:0000313" key="7">
    <source>
        <dbReference type="Proteomes" id="UP000317178"/>
    </source>
</evidence>
<keyword evidence="7" id="KW-1185">Reference proteome</keyword>
<feature type="transmembrane region" description="Helical" evidence="5">
    <location>
        <begin position="398"/>
        <end position="415"/>
    </location>
</feature>
<sequence>MSEPSPKKKLLARFGPGILVAATGVGAGDLAGGAIAGNKLGTSVLWAVLVGATLKFMLTEGLARWQLASGETLLEGAIKRFGRFTKPIFLVYLLVWSFFVGSALLNAIGVISATIAPITGLETTESKIVYGIVHSVVALLLVRRGGFQLFEKLMAVCIGLMFFVVMVITVLIHDDWFATLQGMVIPVIPTDHPEGLSWTVALIGGVGGTVTVLCYGYWIRESGEQSLDDLKSMRLDLGVGYVMTALFGMAMVIIGSHVESSATGTSLLLGLSDQLAGNPSLGSWSLVIKWLFLIGTWGAVFSSLLGVWQSVPYLFADFWNQSFARDKVTKITQELPTYKFYLYALATLPILGLFTKFEHAQKLYAVLGAFFVPMLAVILLLLLGSGRYLPGQGRNRRATNVALVLTLLFFLYLAAEQLAG</sequence>
<protein>
    <submittedName>
        <fullName evidence="6">Manganese transport protein MntH</fullName>
    </submittedName>
</protein>
<evidence type="ECO:0000256" key="4">
    <source>
        <dbReference type="ARBA" id="ARBA00023136"/>
    </source>
</evidence>
<evidence type="ECO:0000256" key="3">
    <source>
        <dbReference type="ARBA" id="ARBA00022989"/>
    </source>
</evidence>
<dbReference type="Proteomes" id="UP000317178">
    <property type="component" value="Chromosome"/>
</dbReference>
<feature type="transmembrane region" description="Helical" evidence="5">
    <location>
        <begin position="239"/>
        <end position="258"/>
    </location>
</feature>
<gene>
    <name evidence="6" type="ORF">Pla110_40210</name>
</gene>
<organism evidence="6 7">
    <name type="scientific">Polystyrenella longa</name>
    <dbReference type="NCBI Taxonomy" id="2528007"/>
    <lineage>
        <taxon>Bacteria</taxon>
        <taxon>Pseudomonadati</taxon>
        <taxon>Planctomycetota</taxon>
        <taxon>Planctomycetia</taxon>
        <taxon>Planctomycetales</taxon>
        <taxon>Planctomycetaceae</taxon>
        <taxon>Polystyrenella</taxon>
    </lineage>
</organism>
<dbReference type="GO" id="GO:0016020">
    <property type="term" value="C:membrane"/>
    <property type="evidence" value="ECO:0007669"/>
    <property type="project" value="UniProtKB-SubCell"/>
</dbReference>
<evidence type="ECO:0000256" key="2">
    <source>
        <dbReference type="ARBA" id="ARBA00022692"/>
    </source>
</evidence>
<keyword evidence="4 5" id="KW-0472">Membrane</keyword>
<reference evidence="6 7" key="1">
    <citation type="submission" date="2019-02" db="EMBL/GenBank/DDBJ databases">
        <title>Deep-cultivation of Planctomycetes and their phenomic and genomic characterization uncovers novel biology.</title>
        <authorList>
            <person name="Wiegand S."/>
            <person name="Jogler M."/>
            <person name="Boedeker C."/>
            <person name="Pinto D."/>
            <person name="Vollmers J."/>
            <person name="Rivas-Marin E."/>
            <person name="Kohn T."/>
            <person name="Peeters S.H."/>
            <person name="Heuer A."/>
            <person name="Rast P."/>
            <person name="Oberbeckmann S."/>
            <person name="Bunk B."/>
            <person name="Jeske O."/>
            <person name="Meyerdierks A."/>
            <person name="Storesund J.E."/>
            <person name="Kallscheuer N."/>
            <person name="Luecker S."/>
            <person name="Lage O.M."/>
            <person name="Pohl T."/>
            <person name="Merkel B.J."/>
            <person name="Hornburger P."/>
            <person name="Mueller R.-W."/>
            <person name="Bruemmer F."/>
            <person name="Labrenz M."/>
            <person name="Spormann A.M."/>
            <person name="Op den Camp H."/>
            <person name="Overmann J."/>
            <person name="Amann R."/>
            <person name="Jetten M.S.M."/>
            <person name="Mascher T."/>
            <person name="Medema M.H."/>
            <person name="Devos D.P."/>
            <person name="Kaster A.-K."/>
            <person name="Ovreas L."/>
            <person name="Rohde M."/>
            <person name="Galperin M.Y."/>
            <person name="Jogler C."/>
        </authorList>
    </citation>
    <scope>NUCLEOTIDE SEQUENCE [LARGE SCALE GENOMIC DNA]</scope>
    <source>
        <strain evidence="6 7">Pla110</strain>
    </source>
</reference>
<dbReference type="RefSeq" id="WP_197440308.1">
    <property type="nucleotide sequence ID" value="NZ_CP036281.1"/>
</dbReference>
<feature type="transmembrane region" description="Helical" evidence="5">
    <location>
        <begin position="196"/>
        <end position="218"/>
    </location>
</feature>
<feature type="transmembrane region" description="Helical" evidence="5">
    <location>
        <begin position="89"/>
        <end position="116"/>
    </location>
</feature>
<proteinExistence type="predicted"/>
<name>A0A518CSS2_9PLAN</name>
<accession>A0A518CSS2</accession>
<comment type="subcellular location">
    <subcellularLocation>
        <location evidence="1">Membrane</location>
        <topology evidence="1">Multi-pass membrane protein</topology>
    </subcellularLocation>
</comment>
<keyword evidence="3 5" id="KW-1133">Transmembrane helix</keyword>
<feature type="transmembrane region" description="Helical" evidence="5">
    <location>
        <begin position="363"/>
        <end position="386"/>
    </location>
</feature>
<dbReference type="GO" id="GO:0046873">
    <property type="term" value="F:metal ion transmembrane transporter activity"/>
    <property type="evidence" value="ECO:0007669"/>
    <property type="project" value="InterPro"/>
</dbReference>
<feature type="transmembrane region" description="Helical" evidence="5">
    <location>
        <begin position="43"/>
        <end position="63"/>
    </location>
</feature>
<evidence type="ECO:0000256" key="5">
    <source>
        <dbReference type="SAM" id="Phobius"/>
    </source>
</evidence>
<feature type="transmembrane region" description="Helical" evidence="5">
    <location>
        <begin position="290"/>
        <end position="319"/>
    </location>
</feature>
<dbReference type="EMBL" id="CP036281">
    <property type="protein sequence ID" value="QDU82266.1"/>
    <property type="molecule type" value="Genomic_DNA"/>
</dbReference>
<dbReference type="AlphaFoldDB" id="A0A518CSS2"/>
<dbReference type="NCBIfam" id="NF037982">
    <property type="entry name" value="Nramp_1"/>
    <property type="match status" value="1"/>
</dbReference>
<dbReference type="Pfam" id="PF01566">
    <property type="entry name" value="Nramp"/>
    <property type="match status" value="1"/>
</dbReference>
<evidence type="ECO:0000313" key="6">
    <source>
        <dbReference type="EMBL" id="QDU82266.1"/>
    </source>
</evidence>
<dbReference type="InterPro" id="IPR001046">
    <property type="entry name" value="NRAMP_fam"/>
</dbReference>
<dbReference type="KEGG" id="plon:Pla110_40210"/>
<keyword evidence="2 5" id="KW-0812">Transmembrane</keyword>
<feature type="transmembrane region" description="Helical" evidence="5">
    <location>
        <begin position="340"/>
        <end position="357"/>
    </location>
</feature>
<evidence type="ECO:0000256" key="1">
    <source>
        <dbReference type="ARBA" id="ARBA00004141"/>
    </source>
</evidence>
<feature type="transmembrane region" description="Helical" evidence="5">
    <location>
        <begin position="153"/>
        <end position="173"/>
    </location>
</feature>